<protein>
    <recommendedName>
        <fullName evidence="2">Lipid II isoglutaminyl synthase (glutamine-hydrolyzing) subunit MurT</fullName>
        <ecNumber evidence="2">6.3.5.13</ecNumber>
    </recommendedName>
</protein>
<evidence type="ECO:0000313" key="5">
    <source>
        <dbReference type="EMBL" id="SJZ68637.1"/>
    </source>
</evidence>
<gene>
    <name evidence="2" type="primary">murT</name>
    <name evidence="5" type="ORF">SAMN02746011_01490</name>
</gene>
<dbReference type="GO" id="GO:0009252">
    <property type="term" value="P:peptidoglycan biosynthetic process"/>
    <property type="evidence" value="ECO:0007669"/>
    <property type="project" value="UniProtKB-UniRule"/>
</dbReference>
<feature type="domain" description="Lipid II isoglutaminyl synthase (glutamine-hydrolyzing) subunit MurT C-terminal" evidence="4">
    <location>
        <begin position="321"/>
        <end position="431"/>
    </location>
</feature>
<comment type="catalytic activity">
    <reaction evidence="2">
        <text>beta-D-GlcNAc-(1-&gt;4)-Mur2Ac(oyl-L-Ala-gamma-D-O-P-Glu-L-Lys-D-Ala-D-Ala)-di-trans,octa-cis-undecaprenyl diphosphate + NH4(+) = beta-D-GlcNAc-(1-&gt;4)-Mur2Ac(oyl-L-Ala-D-isoglutaminyl-L-Lys-D-Ala-D-Ala)-di-trans,octa-cis-undecaprenyl diphosphate + phosphate + H(+)</text>
        <dbReference type="Rhea" id="RHEA:57932"/>
        <dbReference type="ChEBI" id="CHEBI:15378"/>
        <dbReference type="ChEBI" id="CHEBI:28938"/>
        <dbReference type="ChEBI" id="CHEBI:43474"/>
        <dbReference type="ChEBI" id="CHEBI:62233"/>
        <dbReference type="ChEBI" id="CHEBI:143132"/>
    </reaction>
</comment>
<feature type="binding site" evidence="2">
    <location>
        <position position="229"/>
    </location>
    <ligand>
        <name>Zn(2+)</name>
        <dbReference type="ChEBI" id="CHEBI:29105"/>
    </ligand>
</feature>
<dbReference type="Pfam" id="PF08245">
    <property type="entry name" value="Mur_ligase_M"/>
    <property type="match status" value="1"/>
</dbReference>
<dbReference type="GO" id="GO:0005524">
    <property type="term" value="F:ATP binding"/>
    <property type="evidence" value="ECO:0007669"/>
    <property type="project" value="UniProtKB-UniRule"/>
</dbReference>
<dbReference type="EMBL" id="FUWO01000013">
    <property type="protein sequence ID" value="SJZ68637.1"/>
    <property type="molecule type" value="Genomic_DNA"/>
</dbReference>
<evidence type="ECO:0000259" key="3">
    <source>
        <dbReference type="Pfam" id="PF08245"/>
    </source>
</evidence>
<dbReference type="UniPathway" id="UPA00219"/>
<dbReference type="Pfam" id="PF08353">
    <property type="entry name" value="MurT_C"/>
    <property type="match status" value="1"/>
</dbReference>
<comment type="subunit">
    <text evidence="2">Forms a heterodimer with GatD.</text>
</comment>
<comment type="similarity">
    <text evidence="2">Belongs to the MurCDEF family. MurT subfamily.</text>
</comment>
<dbReference type="InterPro" id="IPR013221">
    <property type="entry name" value="Mur_ligase_cen"/>
</dbReference>
<feature type="binding site" evidence="2">
    <location>
        <position position="207"/>
    </location>
    <ligand>
        <name>Zn(2+)</name>
        <dbReference type="ChEBI" id="CHEBI:29105"/>
    </ligand>
</feature>
<keyword evidence="2" id="KW-0479">Metal-binding</keyword>
<feature type="binding site" evidence="2">
    <location>
        <position position="210"/>
    </location>
    <ligand>
        <name>Zn(2+)</name>
        <dbReference type="ChEBI" id="CHEBI:29105"/>
    </ligand>
</feature>
<keyword evidence="6" id="KW-1185">Reference proteome</keyword>
<keyword evidence="2" id="KW-0862">Zinc</keyword>
<evidence type="ECO:0000259" key="4">
    <source>
        <dbReference type="Pfam" id="PF08353"/>
    </source>
</evidence>
<dbReference type="RefSeq" id="WP_078756207.1">
    <property type="nucleotide sequence ID" value="NZ_FUWO01000013.1"/>
</dbReference>
<reference evidence="6" key="1">
    <citation type="submission" date="2017-02" db="EMBL/GenBank/DDBJ databases">
        <authorList>
            <person name="Varghese N."/>
            <person name="Submissions S."/>
        </authorList>
    </citation>
    <scope>NUCLEOTIDE SEQUENCE [LARGE SCALE GENOMIC DNA]</scope>
    <source>
        <strain evidence="6">DSM 15739</strain>
    </source>
</reference>
<keyword evidence="2" id="KW-0547">Nucleotide-binding</keyword>
<feature type="domain" description="Mur ligase central" evidence="3">
    <location>
        <begin position="54"/>
        <end position="282"/>
    </location>
</feature>
<dbReference type="GO" id="GO:0008270">
    <property type="term" value="F:zinc ion binding"/>
    <property type="evidence" value="ECO:0007669"/>
    <property type="project" value="UniProtKB-UniRule"/>
</dbReference>
<sequence length="450" mass="50071">MSLRSSIARLIGKSSRWVLTNFTNGGSSLPGKLAQTIDPNILSDLAKNYQVVIITGTNGKTLTTALTVQALKEKFNHIVTNPTGSNMAQGIVSTFLAAPAIPKGEQGIAVLEVDEGSLKHVVKHLNPIAFLHTNVFRDQMDRYGEIYSIYELMTNAAKEVPTATVIANGDSPLFNSTELPNPRQYFGFNHETDHDVEPHYNTDGVLCPHCHHILKYHSLTYANLGKYYCGHCDFKRPELTYQVTEVEELALTHSSFRIDGHHFEIPVAGLYNVYNALAAYSVASFFDVEPAKIRESFMKAERVFGRQEMINIEGKKVLLNLVKNPVGLNQVLALIGLDQNPFTLISILNNNYADGTDVSWIWDGHYEQIVDFPIEKVVTSGMKADEMTKRLTVAGIQPELINQVENNEQIIEAIKAAPTEYVHILATYTAMLDLREAFIQKGYIQSNKGA</sequence>
<proteinExistence type="inferred from homology"/>
<feature type="binding site" evidence="2">
    <location>
        <position position="232"/>
    </location>
    <ligand>
        <name>Zn(2+)</name>
        <dbReference type="ChEBI" id="CHEBI:29105"/>
    </ligand>
</feature>
<keyword evidence="2" id="KW-0573">Peptidoglycan synthesis</keyword>
<dbReference type="AlphaFoldDB" id="A0A1T4MP64"/>
<dbReference type="HAMAP" id="MF_02214">
    <property type="entry name" value="Lipid_II_synth_MurT"/>
    <property type="match status" value="1"/>
</dbReference>
<feature type="active site" evidence="2">
    <location>
        <position position="357"/>
    </location>
</feature>
<evidence type="ECO:0000313" key="6">
    <source>
        <dbReference type="Proteomes" id="UP000189941"/>
    </source>
</evidence>
<dbReference type="STRING" id="1121925.SAMN02746011_01490"/>
<dbReference type="GO" id="GO:0008360">
    <property type="term" value="P:regulation of cell shape"/>
    <property type="evidence" value="ECO:0007669"/>
    <property type="project" value="UniProtKB-KW"/>
</dbReference>
<dbReference type="GO" id="GO:0140282">
    <property type="term" value="F:carbon-nitrogen ligase activity on lipid II"/>
    <property type="evidence" value="ECO:0007669"/>
    <property type="project" value="UniProtKB-UniRule"/>
</dbReference>
<keyword evidence="2" id="KW-0133">Cell shape</keyword>
<dbReference type="InterPro" id="IPR013564">
    <property type="entry name" value="MurT_C"/>
</dbReference>
<dbReference type="OrthoDB" id="9803907at2"/>
<comment type="catalytic activity">
    <reaction evidence="2">
        <text>beta-D-GlcNAc-(1-&gt;4)-Mur2Ac(oyl-L-Ala-gamma-D-Glu-L-Lys-D-Ala-D-Ala)-di-trans,octa-cis-undecaprenyl diphosphate + ATP = beta-D-GlcNAc-(1-&gt;4)-Mur2Ac(oyl-L-Ala-gamma-D-O-P-Glu-L-Lys-D-Ala-D-Ala)-di-trans,octa-cis-undecaprenyl diphosphate + ADP</text>
        <dbReference type="Rhea" id="RHEA:59488"/>
        <dbReference type="ChEBI" id="CHEBI:30616"/>
        <dbReference type="ChEBI" id="CHEBI:60033"/>
        <dbReference type="ChEBI" id="CHEBI:143132"/>
        <dbReference type="ChEBI" id="CHEBI:456216"/>
    </reaction>
</comment>
<dbReference type="InterPro" id="IPR043703">
    <property type="entry name" value="Lipid_II_synth_MurT"/>
</dbReference>
<comment type="function">
    <text evidence="2">The lipid II isoglutaminyl synthase complex catalyzes the formation of alpha-D-isoglutamine in the cell wall lipid II stem peptide. The MurT subunit catalyzes the ATP-dependent amidation of D-glutamate residue of lipid II, converting it to an isoglutamine residue.</text>
</comment>
<comment type="catalytic activity">
    <reaction evidence="2">
        <text>beta-D-GlcNAc-(1-&gt;4)-Mur2Ac(oyl-L-Ala-gamma-D-Glu-L-Lys-D-Ala-D-Ala)-di-trans,octa-cis-undecaprenyl diphosphate + L-glutamine + ATP + H2O = beta-D-GlcNAc-(1-&gt;4)-Mur2Ac(oyl-L-Ala-D-isoglutaminyl-L-Lys-D-Ala-D-Ala)-di-trans,octa-cis-undecaprenyl diphosphate + L-glutamate + ADP + phosphate + H(+)</text>
        <dbReference type="Rhea" id="RHEA:57928"/>
        <dbReference type="ChEBI" id="CHEBI:15377"/>
        <dbReference type="ChEBI" id="CHEBI:15378"/>
        <dbReference type="ChEBI" id="CHEBI:29985"/>
        <dbReference type="ChEBI" id="CHEBI:30616"/>
        <dbReference type="ChEBI" id="CHEBI:43474"/>
        <dbReference type="ChEBI" id="CHEBI:58359"/>
        <dbReference type="ChEBI" id="CHEBI:60033"/>
        <dbReference type="ChEBI" id="CHEBI:62233"/>
        <dbReference type="ChEBI" id="CHEBI:456216"/>
        <dbReference type="EC" id="6.3.5.13"/>
    </reaction>
</comment>
<dbReference type="SUPFAM" id="SSF53623">
    <property type="entry name" value="MurD-like peptide ligases, catalytic domain"/>
    <property type="match status" value="1"/>
</dbReference>
<keyword evidence="2" id="KW-0067">ATP-binding</keyword>
<dbReference type="Proteomes" id="UP000189941">
    <property type="component" value="Unassembled WGS sequence"/>
</dbReference>
<dbReference type="Gene3D" id="3.40.1190.10">
    <property type="entry name" value="Mur-like, catalytic domain"/>
    <property type="match status" value="1"/>
</dbReference>
<dbReference type="InterPro" id="IPR036565">
    <property type="entry name" value="Mur-like_cat_sf"/>
</dbReference>
<dbReference type="GO" id="GO:0071555">
    <property type="term" value="P:cell wall organization"/>
    <property type="evidence" value="ECO:0007669"/>
    <property type="project" value="UniProtKB-KW"/>
</dbReference>
<name>A0A1T4MP64_9LACT</name>
<keyword evidence="2" id="KW-0961">Cell wall biogenesis/degradation</keyword>
<keyword evidence="2 5" id="KW-0436">Ligase</keyword>
<dbReference type="PANTHER" id="PTHR23135:SF7">
    <property type="entry name" value="LIPID II ISOGLUTAMINYL SYNTHASE (GLUTAMINE-HYDROLYZING) SUBUNIT MURT"/>
    <property type="match status" value="1"/>
</dbReference>
<accession>A0A1T4MP64</accession>
<dbReference type="EC" id="6.3.5.13" evidence="2"/>
<evidence type="ECO:0000256" key="1">
    <source>
        <dbReference type="ARBA" id="ARBA00004752"/>
    </source>
</evidence>
<evidence type="ECO:0000256" key="2">
    <source>
        <dbReference type="HAMAP-Rule" id="MF_02214"/>
    </source>
</evidence>
<organism evidence="5 6">
    <name type="scientific">Globicatella sulfidifaciens DSM 15739</name>
    <dbReference type="NCBI Taxonomy" id="1121925"/>
    <lineage>
        <taxon>Bacteria</taxon>
        <taxon>Bacillati</taxon>
        <taxon>Bacillota</taxon>
        <taxon>Bacilli</taxon>
        <taxon>Lactobacillales</taxon>
        <taxon>Aerococcaceae</taxon>
        <taxon>Globicatella</taxon>
    </lineage>
</organism>
<comment type="pathway">
    <text evidence="1 2">Cell wall biogenesis; peptidoglycan biosynthesis.</text>
</comment>
<dbReference type="PANTHER" id="PTHR23135">
    <property type="entry name" value="MUR LIGASE FAMILY MEMBER"/>
    <property type="match status" value="1"/>
</dbReference>
<dbReference type="GO" id="GO:0016881">
    <property type="term" value="F:acid-amino acid ligase activity"/>
    <property type="evidence" value="ECO:0007669"/>
    <property type="project" value="InterPro"/>
</dbReference>